<evidence type="ECO:0000256" key="1">
    <source>
        <dbReference type="SAM" id="MobiDB-lite"/>
    </source>
</evidence>
<feature type="compositionally biased region" description="Polar residues" evidence="1">
    <location>
        <begin position="114"/>
        <end position="125"/>
    </location>
</feature>
<name>F0XBN8_GROCL</name>
<keyword evidence="2" id="KW-0812">Transmembrane</keyword>
<keyword evidence="2" id="KW-0472">Membrane</keyword>
<dbReference type="GeneID" id="25978569"/>
<dbReference type="eggNOG" id="ENOG502RW61">
    <property type="taxonomic scope" value="Eukaryota"/>
</dbReference>
<accession>F0XBN8</accession>
<organism evidence="4">
    <name type="scientific">Grosmannia clavigera (strain kw1407 / UAMH 11150)</name>
    <name type="common">Blue stain fungus</name>
    <name type="synonym">Graphiocladiella clavigera</name>
    <dbReference type="NCBI Taxonomy" id="655863"/>
    <lineage>
        <taxon>Eukaryota</taxon>
        <taxon>Fungi</taxon>
        <taxon>Dikarya</taxon>
        <taxon>Ascomycota</taxon>
        <taxon>Pezizomycotina</taxon>
        <taxon>Sordariomycetes</taxon>
        <taxon>Sordariomycetidae</taxon>
        <taxon>Ophiostomatales</taxon>
        <taxon>Ophiostomataceae</taxon>
        <taxon>Leptographium</taxon>
    </lineage>
</organism>
<proteinExistence type="predicted"/>
<dbReference type="OrthoDB" id="5428081at2759"/>
<evidence type="ECO:0000313" key="4">
    <source>
        <dbReference type="Proteomes" id="UP000007796"/>
    </source>
</evidence>
<dbReference type="HOGENOM" id="CLU_1992883_0_0_1"/>
<dbReference type="AlphaFoldDB" id="F0XBN8"/>
<keyword evidence="2" id="KW-1133">Transmembrane helix</keyword>
<dbReference type="InParanoid" id="F0XBN8"/>
<evidence type="ECO:0000256" key="2">
    <source>
        <dbReference type="SAM" id="Phobius"/>
    </source>
</evidence>
<feature type="transmembrane region" description="Helical" evidence="2">
    <location>
        <begin position="12"/>
        <end position="34"/>
    </location>
</feature>
<gene>
    <name evidence="3" type="ORF">CMQ_5266</name>
</gene>
<evidence type="ECO:0000313" key="3">
    <source>
        <dbReference type="EMBL" id="EFX05004.1"/>
    </source>
</evidence>
<protein>
    <submittedName>
        <fullName evidence="3">Uncharacterized protein</fullName>
    </submittedName>
</protein>
<feature type="region of interest" description="Disordered" evidence="1">
    <location>
        <begin position="103"/>
        <end position="125"/>
    </location>
</feature>
<dbReference type="Proteomes" id="UP000007796">
    <property type="component" value="Unassembled WGS sequence"/>
</dbReference>
<dbReference type="RefSeq" id="XP_014174486.1">
    <property type="nucleotide sequence ID" value="XM_014319011.1"/>
</dbReference>
<feature type="region of interest" description="Disordered" evidence="1">
    <location>
        <begin position="43"/>
        <end position="70"/>
    </location>
</feature>
<feature type="compositionally biased region" description="Low complexity" evidence="1">
    <location>
        <begin position="47"/>
        <end position="67"/>
    </location>
</feature>
<sequence length="125" mass="13324">MEPTSSSKLRVRGMILTAGVAAITMVGTFYGAGLKSDQEAKERRKATAVLSSSSLPPLAPLPTTSVSAPPEDEFIAALQTRRRAIEQTKKNWEAKAAVLRERIEANSRRDVPAGSNNGNSADTAK</sequence>
<dbReference type="EMBL" id="GL629756">
    <property type="protein sequence ID" value="EFX05004.1"/>
    <property type="molecule type" value="Genomic_DNA"/>
</dbReference>
<reference evidence="3 4" key="1">
    <citation type="journal article" date="2011" name="Proc. Natl. Acad. Sci. U.S.A.">
        <title>Genome and transcriptome analyses of the mountain pine beetle-fungal symbiont Grosmannia clavigera, a lodgepole pine pathogen.</title>
        <authorList>
            <person name="DiGuistini S."/>
            <person name="Wang Y."/>
            <person name="Liao N.Y."/>
            <person name="Taylor G."/>
            <person name="Tanguay P."/>
            <person name="Feau N."/>
            <person name="Henrissat B."/>
            <person name="Chan S.K."/>
            <person name="Hesse-Orce U."/>
            <person name="Alamouti S.M."/>
            <person name="Tsui C.K.M."/>
            <person name="Docking R.T."/>
            <person name="Levasseur A."/>
            <person name="Haridas S."/>
            <person name="Robertson G."/>
            <person name="Birol I."/>
            <person name="Holt R.A."/>
            <person name="Marra M.A."/>
            <person name="Hamelin R.C."/>
            <person name="Hirst M."/>
            <person name="Jones S.J.M."/>
            <person name="Bohlmann J."/>
            <person name="Breuil C."/>
        </authorList>
    </citation>
    <scope>NUCLEOTIDE SEQUENCE [LARGE SCALE GENOMIC DNA]</scope>
    <source>
        <strain evidence="4">kw1407 / UAMH 11150</strain>
    </source>
</reference>
<keyword evidence="4" id="KW-1185">Reference proteome</keyword>